<proteinExistence type="predicted"/>
<reference evidence="2" key="1">
    <citation type="journal article" date="2021" name="Sci. Rep.">
        <title>Diploid genomic architecture of Nitzschia inconspicua, an elite biomass production diatom.</title>
        <authorList>
            <person name="Oliver A."/>
            <person name="Podell S."/>
            <person name="Pinowska A."/>
            <person name="Traller J.C."/>
            <person name="Smith S.R."/>
            <person name="McClure R."/>
            <person name="Beliaev A."/>
            <person name="Bohutskyi P."/>
            <person name="Hill E.A."/>
            <person name="Rabines A."/>
            <person name="Zheng H."/>
            <person name="Allen L.Z."/>
            <person name="Kuo A."/>
            <person name="Grigoriev I.V."/>
            <person name="Allen A.E."/>
            <person name="Hazlebeck D."/>
            <person name="Allen E.E."/>
        </authorList>
    </citation>
    <scope>NUCLEOTIDE SEQUENCE</scope>
    <source>
        <strain evidence="2">Hildebrandi</strain>
    </source>
</reference>
<accession>A0A9K3PD08</accession>
<feature type="transmembrane region" description="Helical" evidence="1">
    <location>
        <begin position="270"/>
        <end position="289"/>
    </location>
</feature>
<feature type="transmembrane region" description="Helical" evidence="1">
    <location>
        <begin position="198"/>
        <end position="218"/>
    </location>
</feature>
<protein>
    <recommendedName>
        <fullName evidence="4">Transmembrane protein</fullName>
    </recommendedName>
</protein>
<feature type="transmembrane region" description="Helical" evidence="1">
    <location>
        <begin position="310"/>
        <end position="339"/>
    </location>
</feature>
<keyword evidence="1" id="KW-0812">Transmembrane</keyword>
<evidence type="ECO:0000256" key="1">
    <source>
        <dbReference type="SAM" id="Phobius"/>
    </source>
</evidence>
<keyword evidence="1" id="KW-0472">Membrane</keyword>
<keyword evidence="1" id="KW-1133">Transmembrane helix</keyword>
<feature type="transmembrane region" description="Helical" evidence="1">
    <location>
        <begin position="77"/>
        <end position="96"/>
    </location>
</feature>
<evidence type="ECO:0000313" key="2">
    <source>
        <dbReference type="EMBL" id="KAG7342415.1"/>
    </source>
</evidence>
<organism evidence="2 3">
    <name type="scientific">Nitzschia inconspicua</name>
    <dbReference type="NCBI Taxonomy" id="303405"/>
    <lineage>
        <taxon>Eukaryota</taxon>
        <taxon>Sar</taxon>
        <taxon>Stramenopiles</taxon>
        <taxon>Ochrophyta</taxon>
        <taxon>Bacillariophyta</taxon>
        <taxon>Bacillariophyceae</taxon>
        <taxon>Bacillariophycidae</taxon>
        <taxon>Bacillariales</taxon>
        <taxon>Bacillariaceae</taxon>
        <taxon>Nitzschia</taxon>
    </lineage>
</organism>
<evidence type="ECO:0008006" key="4">
    <source>
        <dbReference type="Google" id="ProtNLM"/>
    </source>
</evidence>
<dbReference type="AlphaFoldDB" id="A0A9K3PD08"/>
<feature type="transmembrane region" description="Helical" evidence="1">
    <location>
        <begin position="230"/>
        <end position="250"/>
    </location>
</feature>
<dbReference type="OrthoDB" id="48895at2759"/>
<dbReference type="EMBL" id="JAGRRH010000025">
    <property type="protein sequence ID" value="KAG7342415.1"/>
    <property type="molecule type" value="Genomic_DNA"/>
</dbReference>
<reference evidence="2" key="2">
    <citation type="submission" date="2021-04" db="EMBL/GenBank/DDBJ databases">
        <authorList>
            <person name="Podell S."/>
        </authorList>
    </citation>
    <scope>NUCLEOTIDE SEQUENCE</scope>
    <source>
        <strain evidence="2">Hildebrandi</strain>
    </source>
</reference>
<keyword evidence="3" id="KW-1185">Reference proteome</keyword>
<evidence type="ECO:0000313" key="3">
    <source>
        <dbReference type="Proteomes" id="UP000693970"/>
    </source>
</evidence>
<comment type="caution">
    <text evidence="2">The sequence shown here is derived from an EMBL/GenBank/DDBJ whole genome shotgun (WGS) entry which is preliminary data.</text>
</comment>
<dbReference type="Proteomes" id="UP000693970">
    <property type="component" value="Unassembled WGS sequence"/>
</dbReference>
<sequence length="342" mass="38109">MCGPTVPSEVDAFGKRVIATAPSNNGTIRKHASLEQPISATTAVAVDATAVNNNVSSSYQNGRRRRNTFAGLRLFEFHGSLGMTSFAISVLLWGLWDEASSRTNLVHVLLVVLSVVSSTVLSIHSSWKMLDQVPIQTVIWVCSKDKATFQSDTSNVHRMIPFSHITAPHREAFQRTSLILQYVNARILQTLSDKDEEFHGFGIAAWILVGLTCLRMIPWPTSLDWKNGNTFCFVVPMVGSVIGDFVMVCYCARKTSNIHSQSWLSMKELVFVQLAGLVIAFLFTLGFRSKHNRAKSRGQLIRGWSIQIRPLYFVTSVGVNMMVIFGFVKAALLLLVHLYEKK</sequence>
<name>A0A9K3PD08_9STRA</name>
<feature type="transmembrane region" description="Helical" evidence="1">
    <location>
        <begin position="108"/>
        <end position="127"/>
    </location>
</feature>
<gene>
    <name evidence="2" type="ORF">IV203_007508</name>
</gene>